<dbReference type="PANTHER" id="PTHR37314">
    <property type="entry name" value="SLR0142 PROTEIN"/>
    <property type="match status" value="1"/>
</dbReference>
<evidence type="ECO:0000313" key="3">
    <source>
        <dbReference type="Proteomes" id="UP000198953"/>
    </source>
</evidence>
<dbReference type="PANTHER" id="PTHR37314:SF4">
    <property type="entry name" value="UPF0700 TRANSMEMBRANE PROTEIN YOAK"/>
    <property type="match status" value="1"/>
</dbReference>
<name>A0A1H7ZW79_9ACTN</name>
<feature type="transmembrane region" description="Helical" evidence="1">
    <location>
        <begin position="135"/>
        <end position="156"/>
    </location>
</feature>
<dbReference type="Proteomes" id="UP000198953">
    <property type="component" value="Unassembled WGS sequence"/>
</dbReference>
<keyword evidence="3" id="KW-1185">Reference proteome</keyword>
<dbReference type="InterPro" id="IPR010699">
    <property type="entry name" value="DUF1275"/>
</dbReference>
<keyword evidence="1" id="KW-0472">Membrane</keyword>
<evidence type="ECO:0000256" key="1">
    <source>
        <dbReference type="SAM" id="Phobius"/>
    </source>
</evidence>
<dbReference type="AlphaFoldDB" id="A0A1H7ZW79"/>
<dbReference type="Pfam" id="PF06912">
    <property type="entry name" value="DUF1275"/>
    <property type="match status" value="1"/>
</dbReference>
<organism evidence="2 3">
    <name type="scientific">Nonomuraea pusilla</name>
    <dbReference type="NCBI Taxonomy" id="46177"/>
    <lineage>
        <taxon>Bacteria</taxon>
        <taxon>Bacillati</taxon>
        <taxon>Actinomycetota</taxon>
        <taxon>Actinomycetes</taxon>
        <taxon>Streptosporangiales</taxon>
        <taxon>Streptosporangiaceae</taxon>
        <taxon>Nonomuraea</taxon>
    </lineage>
</organism>
<reference evidence="2 3" key="1">
    <citation type="submission" date="2016-10" db="EMBL/GenBank/DDBJ databases">
        <authorList>
            <person name="de Groot N.N."/>
        </authorList>
    </citation>
    <scope>NUCLEOTIDE SEQUENCE [LARGE SCALE GENOMIC DNA]</scope>
    <source>
        <strain evidence="2 3">DSM 43357</strain>
    </source>
</reference>
<keyword evidence="1" id="KW-1133">Transmembrane helix</keyword>
<feature type="transmembrane region" description="Helical" evidence="1">
    <location>
        <begin position="187"/>
        <end position="206"/>
    </location>
</feature>
<gene>
    <name evidence="2" type="ORF">SAMN05660976_05609</name>
</gene>
<accession>A0A1H7ZW79</accession>
<dbReference type="EMBL" id="FOBF01000015">
    <property type="protein sequence ID" value="SEM61577.1"/>
    <property type="molecule type" value="Genomic_DNA"/>
</dbReference>
<feature type="transmembrane region" description="Helical" evidence="1">
    <location>
        <begin position="163"/>
        <end position="181"/>
    </location>
</feature>
<dbReference type="OrthoDB" id="4272751at2"/>
<proteinExistence type="predicted"/>
<keyword evidence="1" id="KW-0812">Transmembrane</keyword>
<evidence type="ECO:0000313" key="2">
    <source>
        <dbReference type="EMBL" id="SEM61577.1"/>
    </source>
</evidence>
<dbReference type="STRING" id="46177.SAMN05660976_05609"/>
<feature type="transmembrane region" description="Helical" evidence="1">
    <location>
        <begin position="59"/>
        <end position="78"/>
    </location>
</feature>
<protein>
    <submittedName>
        <fullName evidence="2">Uncharacterized membrane protein YoaK, UPF0700 family</fullName>
    </submittedName>
</protein>
<sequence>MRGRSRQTLLLLGLTVVSGMVDATAYLGLGHVFVVNMTGNVVILGLALGGAADFTTAGCLVALAAFTLGTVAAGWLHGRPRPRRGVTLAAESALLAAAAAVAAREGGTPYPAVAVLGLAMGMRTASVRLGGVSDITTTVITSTLAWLGANLSVAAGGGAGRRLGAVVLLLAGAATGALLTLRAGPAVALLAAVVVQVAVTLAYVLVPGRPAGS</sequence>
<dbReference type="RefSeq" id="WP_063792161.1">
    <property type="nucleotide sequence ID" value="NZ_BBZG01000002.1"/>
</dbReference>